<evidence type="ECO:0000313" key="2">
    <source>
        <dbReference type="EMBL" id="WIM92792.1"/>
    </source>
</evidence>
<dbReference type="InterPro" id="IPR032710">
    <property type="entry name" value="NTF2-like_dom_sf"/>
</dbReference>
<feature type="domain" description="SnoaL-like" evidence="1">
    <location>
        <begin position="9"/>
        <end position="106"/>
    </location>
</feature>
<protein>
    <submittedName>
        <fullName evidence="2">Nuclear transport factor 2 family protein</fullName>
    </submittedName>
</protein>
<reference evidence="2 3" key="1">
    <citation type="submission" date="2023-06" db="EMBL/GenBank/DDBJ databases">
        <authorList>
            <person name="Yushchuk O."/>
            <person name="Binda E."/>
            <person name="Ruckert-Reed C."/>
            <person name="Fedorenko V."/>
            <person name="Kalinowski J."/>
            <person name="Marinelli F."/>
        </authorList>
    </citation>
    <scope>NUCLEOTIDE SEQUENCE [LARGE SCALE GENOMIC DNA]</scope>
    <source>
        <strain evidence="2 3">NRRL 3884</strain>
    </source>
</reference>
<organism evidence="2 3">
    <name type="scientific">Actinoplanes oblitus</name>
    <dbReference type="NCBI Taxonomy" id="3040509"/>
    <lineage>
        <taxon>Bacteria</taxon>
        <taxon>Bacillati</taxon>
        <taxon>Actinomycetota</taxon>
        <taxon>Actinomycetes</taxon>
        <taxon>Micromonosporales</taxon>
        <taxon>Micromonosporaceae</taxon>
        <taxon>Actinoplanes</taxon>
    </lineage>
</organism>
<dbReference type="Gene3D" id="3.10.450.50">
    <property type="match status" value="1"/>
</dbReference>
<dbReference type="EMBL" id="CP126980">
    <property type="protein sequence ID" value="WIM92792.1"/>
    <property type="molecule type" value="Genomic_DNA"/>
</dbReference>
<evidence type="ECO:0000259" key="1">
    <source>
        <dbReference type="Pfam" id="PF12680"/>
    </source>
</evidence>
<keyword evidence="3" id="KW-1185">Reference proteome</keyword>
<dbReference type="InterPro" id="IPR037401">
    <property type="entry name" value="SnoaL-like"/>
</dbReference>
<dbReference type="SUPFAM" id="SSF54427">
    <property type="entry name" value="NTF2-like"/>
    <property type="match status" value="1"/>
</dbReference>
<sequence length="130" mass="14316">MTDSNKVLVQRALAGLIQTGDVGALATFLTGDFRHHRPGGLTLSRTEWLAAVEAALAPLAGMRVEIEQLLAEGDHVVVFSRRWLPDGGPEITVVDRWRIQDGLIAEGWELIEPTAEVTMHLAWWTVAPVR</sequence>
<proteinExistence type="predicted"/>
<dbReference type="Pfam" id="PF12680">
    <property type="entry name" value="SnoaL_2"/>
    <property type="match status" value="1"/>
</dbReference>
<name>A0ABY8W620_9ACTN</name>
<accession>A0ABY8W620</accession>
<dbReference type="Proteomes" id="UP001240150">
    <property type="component" value="Chromosome"/>
</dbReference>
<gene>
    <name evidence="2" type="ORF">ACTOB_004747</name>
</gene>
<evidence type="ECO:0000313" key="3">
    <source>
        <dbReference type="Proteomes" id="UP001240150"/>
    </source>
</evidence>
<dbReference type="RefSeq" id="WP_284913999.1">
    <property type="nucleotide sequence ID" value="NZ_CP126980.1"/>
</dbReference>